<dbReference type="Gene3D" id="3.30.160.170">
    <property type="entry name" value="FlaG-like"/>
    <property type="match status" value="1"/>
</dbReference>
<gene>
    <name evidence="2" type="primary">flaG</name>
    <name evidence="2" type="ORF">R8Z52_06505</name>
</gene>
<dbReference type="PANTHER" id="PTHR37166">
    <property type="entry name" value="PROTEIN FLAG"/>
    <property type="match status" value="1"/>
</dbReference>
<keyword evidence="2" id="KW-0966">Cell projection</keyword>
<keyword evidence="3" id="KW-1185">Reference proteome</keyword>
<dbReference type="SUPFAM" id="SSF160214">
    <property type="entry name" value="FlaG-like"/>
    <property type="match status" value="1"/>
</dbReference>
<evidence type="ECO:0000313" key="3">
    <source>
        <dbReference type="Proteomes" id="UP001304071"/>
    </source>
</evidence>
<accession>A0ABZ0QEG2</accession>
<dbReference type="InterPro" id="IPR035924">
    <property type="entry name" value="FlaG-like_sf"/>
</dbReference>
<sequence length="150" mass="17072">MEVPSYASNIQPYGSQNGIKLASENDSVKSVSNSKEDRPTVTRSVDRVSEQVKESRQRAVDATNEMVRKRDQLNEEQRAKVVEQMNDFVNSINKGLSFRLDQESGREVVTIYEASTGDVIRQIPEEEMLEVLRRLAKEQDHRSGLFNAKV</sequence>
<dbReference type="PANTHER" id="PTHR37166:SF1">
    <property type="entry name" value="PROTEIN FLAG"/>
    <property type="match status" value="1"/>
</dbReference>
<protein>
    <submittedName>
        <fullName evidence="2">Flagellar protein FlaG</fullName>
    </submittedName>
</protein>
<dbReference type="RefSeq" id="WP_261895173.1">
    <property type="nucleotide sequence ID" value="NZ_AP024895.1"/>
</dbReference>
<proteinExistence type="predicted"/>
<dbReference type="EMBL" id="CP138203">
    <property type="protein sequence ID" value="WPC74847.1"/>
    <property type="molecule type" value="Genomic_DNA"/>
</dbReference>
<organism evidence="2 3">
    <name type="scientific">Vibrio porteresiae DSM 19223</name>
    <dbReference type="NCBI Taxonomy" id="1123496"/>
    <lineage>
        <taxon>Bacteria</taxon>
        <taxon>Pseudomonadati</taxon>
        <taxon>Pseudomonadota</taxon>
        <taxon>Gammaproteobacteria</taxon>
        <taxon>Vibrionales</taxon>
        <taxon>Vibrionaceae</taxon>
        <taxon>Vibrio</taxon>
    </lineage>
</organism>
<evidence type="ECO:0000256" key="1">
    <source>
        <dbReference type="SAM" id="MobiDB-lite"/>
    </source>
</evidence>
<dbReference type="NCBIfam" id="NF006465">
    <property type="entry name" value="PRK08868.1"/>
    <property type="match status" value="1"/>
</dbReference>
<dbReference type="InterPro" id="IPR005186">
    <property type="entry name" value="FlaG"/>
</dbReference>
<dbReference type="Proteomes" id="UP001304071">
    <property type="component" value="Chromosome 1"/>
</dbReference>
<name>A0ABZ0QEG2_9VIBR</name>
<feature type="compositionally biased region" description="Polar residues" evidence="1">
    <location>
        <begin position="1"/>
        <end position="33"/>
    </location>
</feature>
<feature type="region of interest" description="Disordered" evidence="1">
    <location>
        <begin position="1"/>
        <end position="63"/>
    </location>
</feature>
<keyword evidence="2" id="KW-0282">Flagellum</keyword>
<evidence type="ECO:0000313" key="2">
    <source>
        <dbReference type="EMBL" id="WPC74847.1"/>
    </source>
</evidence>
<keyword evidence="2" id="KW-0969">Cilium</keyword>
<feature type="compositionally biased region" description="Basic and acidic residues" evidence="1">
    <location>
        <begin position="34"/>
        <end position="59"/>
    </location>
</feature>
<reference evidence="2 3" key="1">
    <citation type="submission" date="2023-11" db="EMBL/GenBank/DDBJ databases">
        <title>Plant-associative lifestyle of Vibrio porteresiae and its evolutionary dynamics.</title>
        <authorList>
            <person name="Rameshkumar N."/>
            <person name="Kirti K."/>
        </authorList>
    </citation>
    <scope>NUCLEOTIDE SEQUENCE [LARGE SCALE GENOMIC DNA]</scope>
    <source>
        <strain evidence="2 3">MSSRF30</strain>
    </source>
</reference>
<dbReference type="Pfam" id="PF03646">
    <property type="entry name" value="FlaG"/>
    <property type="match status" value="1"/>
</dbReference>